<dbReference type="Proteomes" id="UP000005408">
    <property type="component" value="Unassembled WGS sequence"/>
</dbReference>
<evidence type="ECO:0000313" key="3">
    <source>
        <dbReference type="Proteomes" id="UP000005408"/>
    </source>
</evidence>
<feature type="transmembrane region" description="Helical" evidence="1">
    <location>
        <begin position="99"/>
        <end position="123"/>
    </location>
</feature>
<keyword evidence="3" id="KW-1185">Reference proteome</keyword>
<keyword evidence="1" id="KW-0812">Transmembrane</keyword>
<name>A0A8W8MSJ7_MAGGI</name>
<keyword evidence="1" id="KW-1133">Transmembrane helix</keyword>
<reference evidence="2" key="1">
    <citation type="submission" date="2022-08" db="UniProtKB">
        <authorList>
            <consortium name="EnsemblMetazoa"/>
        </authorList>
    </citation>
    <scope>IDENTIFICATION</scope>
    <source>
        <strain evidence="2">05x7-T-G4-1.051#20</strain>
    </source>
</reference>
<evidence type="ECO:0000256" key="1">
    <source>
        <dbReference type="SAM" id="Phobius"/>
    </source>
</evidence>
<accession>A0A8W8MSJ7</accession>
<sequence length="130" mass="14615">MEFSFQILLCSYVNWCSSCSNVKIKTAVNVSTVDWSGCTDTKELNMTVTNSDSVVLYRNVTSCCSGNLTIHYNKSTETDVRIHKTTQMINFESSEKNSYFRIIIAVIVLACVGAICCVVYALCKFWRTFG</sequence>
<proteinExistence type="predicted"/>
<dbReference type="EnsemblMetazoa" id="G35138.1">
    <property type="protein sequence ID" value="G35138.1:cds"/>
    <property type="gene ID" value="G35138"/>
</dbReference>
<protein>
    <submittedName>
        <fullName evidence="2">Uncharacterized protein</fullName>
    </submittedName>
</protein>
<dbReference type="AlphaFoldDB" id="A0A8W8MSJ7"/>
<keyword evidence="1" id="KW-0472">Membrane</keyword>
<evidence type="ECO:0000313" key="2">
    <source>
        <dbReference type="EnsemblMetazoa" id="G35138.1:cds"/>
    </source>
</evidence>
<organism evidence="2 3">
    <name type="scientific">Magallana gigas</name>
    <name type="common">Pacific oyster</name>
    <name type="synonym">Crassostrea gigas</name>
    <dbReference type="NCBI Taxonomy" id="29159"/>
    <lineage>
        <taxon>Eukaryota</taxon>
        <taxon>Metazoa</taxon>
        <taxon>Spiralia</taxon>
        <taxon>Lophotrochozoa</taxon>
        <taxon>Mollusca</taxon>
        <taxon>Bivalvia</taxon>
        <taxon>Autobranchia</taxon>
        <taxon>Pteriomorphia</taxon>
        <taxon>Ostreida</taxon>
        <taxon>Ostreoidea</taxon>
        <taxon>Ostreidae</taxon>
        <taxon>Magallana</taxon>
    </lineage>
</organism>